<evidence type="ECO:0000259" key="8">
    <source>
        <dbReference type="Pfam" id="PF07928"/>
    </source>
</evidence>
<feature type="compositionally biased region" description="Polar residues" evidence="7">
    <location>
        <begin position="490"/>
        <end position="506"/>
    </location>
</feature>
<feature type="domain" description="Vacuolar protein sorting-associated protein 54 C-terminal" evidence="8">
    <location>
        <begin position="765"/>
        <end position="900"/>
    </location>
</feature>
<feature type="region of interest" description="Disordered" evidence="7">
    <location>
        <begin position="1017"/>
        <end position="1062"/>
    </location>
</feature>
<dbReference type="PANTHER" id="PTHR12965:SF0">
    <property type="entry name" value="VACUOLAR PROTEIN SORTING-ASSOCIATED PROTEIN 54"/>
    <property type="match status" value="1"/>
</dbReference>
<evidence type="ECO:0000256" key="4">
    <source>
        <dbReference type="ARBA" id="ARBA00022927"/>
    </source>
</evidence>
<feature type="compositionally biased region" description="Polar residues" evidence="7">
    <location>
        <begin position="1050"/>
        <end position="1062"/>
    </location>
</feature>
<dbReference type="Gene3D" id="6.10.250.860">
    <property type="match status" value="1"/>
</dbReference>
<evidence type="ECO:0000256" key="5">
    <source>
        <dbReference type="ARBA" id="ARBA00023034"/>
    </source>
</evidence>
<feature type="region of interest" description="Disordered" evidence="7">
    <location>
        <begin position="102"/>
        <end position="146"/>
    </location>
</feature>
<reference evidence="9" key="1">
    <citation type="submission" date="2021-03" db="EMBL/GenBank/DDBJ databases">
        <title>Comparative genomics and phylogenomic investigation of the class Geoglossomycetes provide insights into ecological specialization and systematics.</title>
        <authorList>
            <person name="Melie T."/>
            <person name="Pirro S."/>
            <person name="Miller A.N."/>
            <person name="Quandt A."/>
        </authorList>
    </citation>
    <scope>NUCLEOTIDE SEQUENCE</scope>
    <source>
        <strain evidence="9">GBOQ0MN5Z8</strain>
    </source>
</reference>
<organism evidence="9 10">
    <name type="scientific">Glutinoglossum americanum</name>
    <dbReference type="NCBI Taxonomy" id="1670608"/>
    <lineage>
        <taxon>Eukaryota</taxon>
        <taxon>Fungi</taxon>
        <taxon>Dikarya</taxon>
        <taxon>Ascomycota</taxon>
        <taxon>Pezizomycotina</taxon>
        <taxon>Geoglossomycetes</taxon>
        <taxon>Geoglossales</taxon>
        <taxon>Geoglossaceae</taxon>
        <taxon>Glutinoglossum</taxon>
    </lineage>
</organism>
<dbReference type="GO" id="GO:0042147">
    <property type="term" value="P:retrograde transport, endosome to Golgi"/>
    <property type="evidence" value="ECO:0007669"/>
    <property type="project" value="InterPro"/>
</dbReference>
<evidence type="ECO:0000256" key="3">
    <source>
        <dbReference type="ARBA" id="ARBA00022448"/>
    </source>
</evidence>
<keyword evidence="10" id="KW-1185">Reference proteome</keyword>
<feature type="compositionally biased region" description="Basic and acidic residues" evidence="7">
    <location>
        <begin position="1017"/>
        <end position="1030"/>
    </location>
</feature>
<evidence type="ECO:0000256" key="1">
    <source>
        <dbReference type="ARBA" id="ARBA00004601"/>
    </source>
</evidence>
<feature type="compositionally biased region" description="Basic and acidic residues" evidence="7">
    <location>
        <begin position="175"/>
        <end position="193"/>
    </location>
</feature>
<evidence type="ECO:0000256" key="2">
    <source>
        <dbReference type="ARBA" id="ARBA00009150"/>
    </source>
</evidence>
<dbReference type="GO" id="GO:0019905">
    <property type="term" value="F:syntaxin binding"/>
    <property type="evidence" value="ECO:0007669"/>
    <property type="project" value="TreeGrafter"/>
</dbReference>
<dbReference type="GO" id="GO:0005829">
    <property type="term" value="C:cytosol"/>
    <property type="evidence" value="ECO:0007669"/>
    <property type="project" value="GOC"/>
</dbReference>
<evidence type="ECO:0000256" key="6">
    <source>
        <dbReference type="ARBA" id="ARBA00023054"/>
    </source>
</evidence>
<keyword evidence="5" id="KW-0333">Golgi apparatus</keyword>
<keyword evidence="3" id="KW-0813">Transport</keyword>
<accession>A0A9P8I4K5</accession>
<comment type="subcellular location">
    <subcellularLocation>
        <location evidence="1">Golgi apparatus</location>
        <location evidence="1">trans-Golgi network</location>
    </subcellularLocation>
</comment>
<dbReference type="EMBL" id="JAGHQL010000001">
    <property type="protein sequence ID" value="KAH0547790.1"/>
    <property type="molecule type" value="Genomic_DNA"/>
</dbReference>
<dbReference type="OrthoDB" id="10259024at2759"/>
<sequence length="1062" mass="116598">MVAISTLLQAPIVRTGLVPHTSAPASSAHKPPSSKDIPPVTLTNIQQVNPAEFKPYLSQIGTLYDAFQRAKGSEEDGGAQLFKRDRDVEKTEIFTELLEKSLRKQQQESHGTSRPGFVSGLAGPIVEPPRTRRRASGTLGKRGGSAVTPLSTIPSVYFEQDFHLENPRTFDVVSERSDVVRPRGAPTDERRGSDGSSAFFGVNGRKALATNAILQEKLSWYMDTIEVHLISSISNASTSFFAALGSLRELHSEAADSVKRIRGLREDLGQLDREMAVGGLKIVSMKQRRENLRRLQGSVEQLRRVIDGVGRCERFLDSGEIERAIDSLEGLEKLIAGEGDASLDADGTVTLGRHGELVDLRKVNALGSVINGLDLLRSQVGRAFEGRFLDALLGDLCRHVESVPHRDTLQRWGAALQRARGDHTRQPSTIPVYLSLDRSLRSDILSSLSGLARSHYTLQASIAYREAVLREIKILVRRRLPSSNDDDNESVMSASTHGGRQLSQQEKSSILARNLRNLTPDAAEELIVGIYSGVGETLRRLSVQVKVLLDITSGIRSPPTSAGMRASPKSPPVATLNGYLNEPTASLSSSESIQEEMHQVLDLSSLLGQAVDIAQTQTIKILKVRSEQTSQLPLGRFLRYFTINRLFADECEAVSGRGGMALKNLVNSQIKDFALYMGEQERQRLMQSMERDQWNAKDFGLEEERLLSRILQGSTMDTDAWGKSSRVWEDLDEVEGGPEATNGERVAGTNSAGVRGGVQTAIIDEQKFILPESAMAVLRGVEKLESFVALIPSMNQEVGSSLLDYLKLFNSRSCQLILGAGATRSAGLKNITTKHLALASQALSFITALIPYIREFVRRHYSSSAPAAGGLMAEFDKVKRLYQEHQSGIHDKLVEIMSGRATTHVNSMKRVQWDQQSSSDVSPYMETLTKETSTLHRVLSKHLPDSTVSMIMDPVFASYRDQWGNAFREVQLVTELGKKRMLRDAEHFRSRLSKLDGAGDIGDMIVGIVEAKPIERREDAKADTAERKLTEGIVSVNGDKSSGGEKDPPTNDTTSAISGVGK</sequence>
<dbReference type="InterPro" id="IPR012501">
    <property type="entry name" value="Vps54_C"/>
</dbReference>
<dbReference type="PANTHER" id="PTHR12965">
    <property type="entry name" value="VACUOLAR PROTEIN SORTING 54"/>
    <property type="match status" value="1"/>
</dbReference>
<dbReference type="AlphaFoldDB" id="A0A9P8I4K5"/>
<feature type="region of interest" description="Disordered" evidence="7">
    <location>
        <begin position="175"/>
        <end position="196"/>
    </location>
</feature>
<protein>
    <recommendedName>
        <fullName evidence="8">Vacuolar protein sorting-associated protein 54 C-terminal domain-containing protein</fullName>
    </recommendedName>
</protein>
<keyword evidence="4" id="KW-0653">Protein transport</keyword>
<dbReference type="GO" id="GO:0006896">
    <property type="term" value="P:Golgi to vacuole transport"/>
    <property type="evidence" value="ECO:0007669"/>
    <property type="project" value="TreeGrafter"/>
</dbReference>
<dbReference type="GO" id="GO:0015031">
    <property type="term" value="P:protein transport"/>
    <property type="evidence" value="ECO:0007669"/>
    <property type="project" value="UniProtKB-KW"/>
</dbReference>
<evidence type="ECO:0000313" key="9">
    <source>
        <dbReference type="EMBL" id="KAH0547790.1"/>
    </source>
</evidence>
<keyword evidence="6" id="KW-0175">Coiled coil</keyword>
<dbReference type="GO" id="GO:0000938">
    <property type="term" value="C:GARP complex"/>
    <property type="evidence" value="ECO:0007669"/>
    <property type="project" value="InterPro"/>
</dbReference>
<feature type="region of interest" description="Disordered" evidence="7">
    <location>
        <begin position="481"/>
        <end position="506"/>
    </location>
</feature>
<dbReference type="Proteomes" id="UP000698800">
    <property type="component" value="Unassembled WGS sequence"/>
</dbReference>
<name>A0A9P8I4K5_9PEZI</name>
<evidence type="ECO:0000256" key="7">
    <source>
        <dbReference type="SAM" id="MobiDB-lite"/>
    </source>
</evidence>
<evidence type="ECO:0000313" key="10">
    <source>
        <dbReference type="Proteomes" id="UP000698800"/>
    </source>
</evidence>
<comment type="similarity">
    <text evidence="2">Belongs to the VPS54 family.</text>
</comment>
<proteinExistence type="inferred from homology"/>
<comment type="caution">
    <text evidence="9">The sequence shown here is derived from an EMBL/GenBank/DDBJ whole genome shotgun (WGS) entry which is preliminary data.</text>
</comment>
<dbReference type="Pfam" id="PF07928">
    <property type="entry name" value="Vps54"/>
    <property type="match status" value="1"/>
</dbReference>
<dbReference type="InterPro" id="IPR039745">
    <property type="entry name" value="Vps54"/>
</dbReference>
<gene>
    <name evidence="9" type="ORF">FGG08_000047</name>
</gene>